<dbReference type="InterPro" id="IPR002126">
    <property type="entry name" value="Cadherin-like_dom"/>
</dbReference>
<feature type="transmembrane region" description="Helical" evidence="9">
    <location>
        <begin position="1392"/>
        <end position="1414"/>
    </location>
</feature>
<dbReference type="EMBL" id="JABEBT010000183">
    <property type="protein sequence ID" value="KAF7626038.1"/>
    <property type="molecule type" value="Genomic_DNA"/>
</dbReference>
<evidence type="ECO:0000256" key="2">
    <source>
        <dbReference type="ARBA" id="ARBA00022692"/>
    </source>
</evidence>
<dbReference type="PANTHER" id="PTHR24028">
    <property type="entry name" value="CADHERIN-87A"/>
    <property type="match status" value="1"/>
</dbReference>
<dbReference type="GO" id="GO:0005886">
    <property type="term" value="C:plasma membrane"/>
    <property type="evidence" value="ECO:0007669"/>
    <property type="project" value="InterPro"/>
</dbReference>
<feature type="signal peptide" evidence="10">
    <location>
        <begin position="1"/>
        <end position="20"/>
    </location>
</feature>
<evidence type="ECO:0000256" key="6">
    <source>
        <dbReference type="ARBA" id="ARBA00023136"/>
    </source>
</evidence>
<feature type="domain" description="Cadherin" evidence="11">
    <location>
        <begin position="1272"/>
        <end position="1388"/>
    </location>
</feature>
<evidence type="ECO:0000313" key="12">
    <source>
        <dbReference type="EMBL" id="KAF7626038.1"/>
    </source>
</evidence>
<keyword evidence="10" id="KW-0732">Signal</keyword>
<gene>
    <name evidence="12" type="ORF">Mgra_00009779</name>
</gene>
<evidence type="ECO:0000256" key="9">
    <source>
        <dbReference type="SAM" id="Phobius"/>
    </source>
</evidence>
<comment type="subcellular location">
    <subcellularLocation>
        <location evidence="1">Membrane</location>
        <topology evidence="1">Single-pass membrane protein</topology>
    </subcellularLocation>
</comment>
<dbReference type="GO" id="GO:0007156">
    <property type="term" value="P:homophilic cell adhesion via plasma membrane adhesion molecules"/>
    <property type="evidence" value="ECO:0007669"/>
    <property type="project" value="InterPro"/>
</dbReference>
<keyword evidence="13" id="KW-1185">Reference proteome</keyword>
<dbReference type="InterPro" id="IPR020894">
    <property type="entry name" value="Cadherin_CS"/>
</dbReference>
<sequence>MFSLINLFIYLLIYTLLAFANEDKIINQNYQTERVCHFPENEERPFFVDIPSGPPPRSILLDTVVEPPDANLEIANIRSNNLAQELINDWLSLEKRPNGQFLLFSNDIISQQNNSFLHSSLTLLSYPSTINESLLYITVKCNGRFYPLITIRLLAHNLHAPEWWIHGMRVTEDSLAGEISIPKNSKTFGSLFDTQLLALDQEPSEYYPITFSVESPYNNYFSIELINCSSLPISEQVKFLSTLSSPYSKRIEDWHEQQLPPKILLKLLDNNILKEKEQLIINIIASDNGIPEERKSKVKLRFLLLSEEQNKTNNLNNGSRFSKSIYFGNYTKEMKSGTEIIPSEPINALFPLQRAGDRIIYDLDISSNPYAALFQIEQDSGRIRLVEHLPEQPPSNIELDILATLLPKNSTLNRQIIRSKLSLTDRTEIKLTYFTQCHYSVHLAENPSAFTRVLQFNFKGDVEGIELINGTELFKVDNYGLLSVLPGVDIDREKIERIVIKAKLKINKLSIHPKSLELCQIATAEILIDDVNDHSPKFTQRAYRFRIDPFPYNNTEVGSLRAVDGDADEFGHLRYRILDEFVSDGHGGEEPLPFVLFQADGAATLFFVIKPMHLQLFQQPYRPQSEYTFTVEAYDSDEDPRTARVSVNVRIEEEQITEKDSINNQKHNSLDEQELLDEVKRERKHYRSATNEEFNDLETKPKAWATRIRTVDKDVPEIFIRHSDTNLFKNKNHQKLFNEIINFSQEHYIFRMFGNLFEGQTIGWISIIKRKMNELIGDNLEGQEENKEEGNEKLLIEYAVEEGIDGFVGVNMSNGRLFVGSKLVGGSERFEEIRFSVAAIHPSNGRILATALVSVIFDETNNNNQPYFDRQIFNFEIDLFNLKHFPTLLGQIQAEIKTNNSEINLIEYLIQNEENEKENYFKDLFSIGRESGKIHLMRKPTEIELNKENIKFKVYACSNLSIPKDQHYNNCAEALVNVVFLNEKKQIKKRIFENQTNEQIRVLTTKKLEETTTLQTLPLSITTISLNSLNQIDGILEFIPLPKTLFLAPTKPPGSTILRLSVRTHDPTSGTWHLIPNGLEDNNNIPKNLHYWVEGEGENLFTIHGNSLILKFPLSPGQWDMNLRARLQRKGKISVAEHKLRIIAIGDEEPQLYPVFEKINHEFHIDPEGHFPVIFPPLNASLAGGGTENIRFNLFPARSNDQINGVEIHPKTGQLRVRRIFLNHFQLENGGEVFLVVRAINQGISDKQQQYFSDASVSLIVKPKIISLIKFESTLYRYILSERQLAGTILENGPPIRIVEPNLHPNIRIRLAASPQSVWALKHFGLMPNGSLLLKEQLDIERMSDNSQGLINMEVVAEDISLEGGKGIESRAKIEIQLIDNNEFIPIFSPTLFLYLIYIQNLFLLVIQLENFLLKTMILLIGKEIHSILDQFLEMLHILFIFKEMDNY</sequence>
<keyword evidence="2 9" id="KW-0812">Transmembrane</keyword>
<evidence type="ECO:0000256" key="3">
    <source>
        <dbReference type="ARBA" id="ARBA00022737"/>
    </source>
</evidence>
<dbReference type="PROSITE" id="PS50268">
    <property type="entry name" value="CADHERIN_2"/>
    <property type="match status" value="2"/>
</dbReference>
<feature type="domain" description="Cadherin" evidence="11">
    <location>
        <begin position="539"/>
        <end position="653"/>
    </location>
</feature>
<dbReference type="PROSITE" id="PS00232">
    <property type="entry name" value="CADHERIN_1"/>
    <property type="match status" value="1"/>
</dbReference>
<dbReference type="PRINTS" id="PR00205">
    <property type="entry name" value="CADHERIN"/>
</dbReference>
<organism evidence="12 13">
    <name type="scientific">Meloidogyne graminicola</name>
    <dbReference type="NCBI Taxonomy" id="189291"/>
    <lineage>
        <taxon>Eukaryota</taxon>
        <taxon>Metazoa</taxon>
        <taxon>Ecdysozoa</taxon>
        <taxon>Nematoda</taxon>
        <taxon>Chromadorea</taxon>
        <taxon>Rhabditida</taxon>
        <taxon>Tylenchina</taxon>
        <taxon>Tylenchomorpha</taxon>
        <taxon>Tylenchoidea</taxon>
        <taxon>Meloidogynidae</taxon>
        <taxon>Meloidogyninae</taxon>
        <taxon>Meloidogyne</taxon>
    </lineage>
</organism>
<evidence type="ECO:0000256" key="7">
    <source>
        <dbReference type="ARBA" id="ARBA00023180"/>
    </source>
</evidence>
<dbReference type="SUPFAM" id="SSF49313">
    <property type="entry name" value="Cadherin-like"/>
    <property type="match status" value="1"/>
</dbReference>
<dbReference type="Proteomes" id="UP000605970">
    <property type="component" value="Unassembled WGS sequence"/>
</dbReference>
<evidence type="ECO:0000256" key="4">
    <source>
        <dbReference type="ARBA" id="ARBA00022837"/>
    </source>
</evidence>
<name>A0A8S9Z954_9BILA</name>
<reference evidence="12" key="1">
    <citation type="journal article" date="2020" name="Ecol. Evol.">
        <title>Genome structure and content of the rice root-knot nematode (Meloidogyne graminicola).</title>
        <authorList>
            <person name="Phan N.T."/>
            <person name="Danchin E.G.J."/>
            <person name="Klopp C."/>
            <person name="Perfus-Barbeoch L."/>
            <person name="Kozlowski D.K."/>
            <person name="Koutsovoulos G.D."/>
            <person name="Lopez-Roques C."/>
            <person name="Bouchez O."/>
            <person name="Zahm M."/>
            <person name="Besnard G."/>
            <person name="Bellafiore S."/>
        </authorList>
    </citation>
    <scope>NUCLEOTIDE SEQUENCE</scope>
    <source>
        <strain evidence="12">VN-18</strain>
    </source>
</reference>
<evidence type="ECO:0000256" key="5">
    <source>
        <dbReference type="ARBA" id="ARBA00022989"/>
    </source>
</evidence>
<keyword evidence="5 9" id="KW-1133">Transmembrane helix</keyword>
<dbReference type="GO" id="GO:0005509">
    <property type="term" value="F:calcium ion binding"/>
    <property type="evidence" value="ECO:0007669"/>
    <property type="project" value="UniProtKB-UniRule"/>
</dbReference>
<evidence type="ECO:0000259" key="11">
    <source>
        <dbReference type="PROSITE" id="PS50268"/>
    </source>
</evidence>
<accession>A0A8S9Z954</accession>
<evidence type="ECO:0000256" key="8">
    <source>
        <dbReference type="PROSITE-ProRule" id="PRU00043"/>
    </source>
</evidence>
<keyword evidence="4 8" id="KW-0106">Calcium</keyword>
<dbReference type="CDD" id="cd11304">
    <property type="entry name" value="Cadherin_repeat"/>
    <property type="match status" value="1"/>
</dbReference>
<feature type="chain" id="PRO_5035793913" description="Cadherin domain-containing protein" evidence="10">
    <location>
        <begin position="21"/>
        <end position="1448"/>
    </location>
</feature>
<evidence type="ECO:0000256" key="1">
    <source>
        <dbReference type="ARBA" id="ARBA00004167"/>
    </source>
</evidence>
<keyword evidence="7" id="KW-0325">Glycoprotein</keyword>
<dbReference type="Gene3D" id="2.60.40.60">
    <property type="entry name" value="Cadherins"/>
    <property type="match status" value="2"/>
</dbReference>
<proteinExistence type="predicted"/>
<evidence type="ECO:0000313" key="13">
    <source>
        <dbReference type="Proteomes" id="UP000605970"/>
    </source>
</evidence>
<dbReference type="InterPro" id="IPR015919">
    <property type="entry name" value="Cadherin-like_sf"/>
</dbReference>
<dbReference type="PANTHER" id="PTHR24028:SF146">
    <property type="entry name" value="CADHERIN 96CB, ISOFORM D-RELATED"/>
    <property type="match status" value="1"/>
</dbReference>
<keyword evidence="6 9" id="KW-0472">Membrane</keyword>
<protein>
    <recommendedName>
        <fullName evidence="11">Cadherin domain-containing protein</fullName>
    </recommendedName>
</protein>
<comment type="caution">
    <text evidence="12">The sequence shown here is derived from an EMBL/GenBank/DDBJ whole genome shotgun (WGS) entry which is preliminary data.</text>
</comment>
<dbReference type="InterPro" id="IPR050174">
    <property type="entry name" value="Protocadherin/Cadherin-CA"/>
</dbReference>
<keyword evidence="3" id="KW-0677">Repeat</keyword>
<dbReference type="OrthoDB" id="5870839at2759"/>
<evidence type="ECO:0000256" key="10">
    <source>
        <dbReference type="SAM" id="SignalP"/>
    </source>
</evidence>